<evidence type="ECO:0000313" key="3">
    <source>
        <dbReference type="Proteomes" id="UP000054988"/>
    </source>
</evidence>
<dbReference type="AlphaFoldDB" id="A0A0W0FRN5"/>
<name>A0A0W0FRN5_MONRR</name>
<dbReference type="EMBL" id="LATX01001716">
    <property type="protein sequence ID" value="KTB38961.1"/>
    <property type="molecule type" value="Genomic_DNA"/>
</dbReference>
<organism evidence="2 3">
    <name type="scientific">Moniliophthora roreri</name>
    <name type="common">Frosty pod rot fungus</name>
    <name type="synonym">Monilia roreri</name>
    <dbReference type="NCBI Taxonomy" id="221103"/>
    <lineage>
        <taxon>Eukaryota</taxon>
        <taxon>Fungi</taxon>
        <taxon>Dikarya</taxon>
        <taxon>Basidiomycota</taxon>
        <taxon>Agaricomycotina</taxon>
        <taxon>Agaricomycetes</taxon>
        <taxon>Agaricomycetidae</taxon>
        <taxon>Agaricales</taxon>
        <taxon>Marasmiineae</taxon>
        <taxon>Marasmiaceae</taxon>
        <taxon>Moniliophthora</taxon>
    </lineage>
</organism>
<proteinExistence type="predicted"/>
<feature type="compositionally biased region" description="Pro residues" evidence="1">
    <location>
        <begin position="71"/>
        <end position="86"/>
    </location>
</feature>
<protein>
    <submittedName>
        <fullName evidence="2">Uncharacterized protein</fullName>
    </submittedName>
</protein>
<reference evidence="2 3" key="1">
    <citation type="submission" date="2015-12" db="EMBL/GenBank/DDBJ databases">
        <title>Draft genome sequence of Moniliophthora roreri, the causal agent of frosty pod rot of cacao.</title>
        <authorList>
            <person name="Aime M.C."/>
            <person name="Diaz-Valderrama J.R."/>
            <person name="Kijpornyongpan T."/>
            <person name="Phillips-Mora W."/>
        </authorList>
    </citation>
    <scope>NUCLEOTIDE SEQUENCE [LARGE SCALE GENOMIC DNA]</scope>
    <source>
        <strain evidence="2 3">MCA 2952</strain>
    </source>
</reference>
<gene>
    <name evidence="2" type="ORF">WG66_8470</name>
</gene>
<feature type="region of interest" description="Disordered" evidence="1">
    <location>
        <begin position="23"/>
        <end position="99"/>
    </location>
</feature>
<comment type="caution">
    <text evidence="2">The sequence shown here is derived from an EMBL/GenBank/DDBJ whole genome shotgun (WGS) entry which is preliminary data.</text>
</comment>
<accession>A0A0W0FRN5</accession>
<evidence type="ECO:0000313" key="2">
    <source>
        <dbReference type="EMBL" id="KTB38961.1"/>
    </source>
</evidence>
<evidence type="ECO:0000256" key="1">
    <source>
        <dbReference type="SAM" id="MobiDB-lite"/>
    </source>
</evidence>
<sequence length="99" mass="10914">MTLYLMKRLYKRVKYNIKSALSRSKAGGKKGGEWLTTRFRPKGPPDKIAGGRAKVVPETKKDPKKPKPKPKPQPPQPKPQPQPEPEPGNGGTSSGKTKK</sequence>
<dbReference type="Proteomes" id="UP000054988">
    <property type="component" value="Unassembled WGS sequence"/>
</dbReference>